<dbReference type="InterPro" id="IPR050361">
    <property type="entry name" value="MPP/UQCRC_Complex"/>
</dbReference>
<evidence type="ECO:0000259" key="2">
    <source>
        <dbReference type="Pfam" id="PF05193"/>
    </source>
</evidence>
<dbReference type="InterPro" id="IPR011765">
    <property type="entry name" value="Pept_M16_N"/>
</dbReference>
<dbReference type="Pfam" id="PF05193">
    <property type="entry name" value="Peptidase_M16_C"/>
    <property type="match status" value="1"/>
</dbReference>
<dbReference type="Proteomes" id="UP001589733">
    <property type="component" value="Unassembled WGS sequence"/>
</dbReference>
<dbReference type="SUPFAM" id="SSF63411">
    <property type="entry name" value="LuxS/MPP-like metallohydrolase"/>
    <property type="match status" value="2"/>
</dbReference>
<keyword evidence="4" id="KW-1185">Reference proteome</keyword>
<evidence type="ECO:0000313" key="3">
    <source>
        <dbReference type="EMBL" id="MFB9990606.1"/>
    </source>
</evidence>
<name>A0ABV6AWN1_9DEIO</name>
<dbReference type="PANTHER" id="PTHR11851">
    <property type="entry name" value="METALLOPROTEASE"/>
    <property type="match status" value="1"/>
</dbReference>
<dbReference type="Pfam" id="PF00675">
    <property type="entry name" value="Peptidase_M16"/>
    <property type="match status" value="1"/>
</dbReference>
<reference evidence="3 4" key="1">
    <citation type="submission" date="2024-09" db="EMBL/GenBank/DDBJ databases">
        <authorList>
            <person name="Sun Q."/>
            <person name="Mori K."/>
        </authorList>
    </citation>
    <scope>NUCLEOTIDE SEQUENCE [LARGE SCALE GENOMIC DNA]</scope>
    <source>
        <strain evidence="3 4">JCM 13503</strain>
    </source>
</reference>
<dbReference type="RefSeq" id="WP_380004693.1">
    <property type="nucleotide sequence ID" value="NZ_JBHLYR010000008.1"/>
</dbReference>
<organism evidence="3 4">
    <name type="scientific">Deinococcus oregonensis</name>
    <dbReference type="NCBI Taxonomy" id="1805970"/>
    <lineage>
        <taxon>Bacteria</taxon>
        <taxon>Thermotogati</taxon>
        <taxon>Deinococcota</taxon>
        <taxon>Deinococci</taxon>
        <taxon>Deinococcales</taxon>
        <taxon>Deinococcaceae</taxon>
        <taxon>Deinococcus</taxon>
    </lineage>
</organism>
<dbReference type="PANTHER" id="PTHR11851:SF219">
    <property type="entry name" value="HYPOTHETICAL ZINC PROTEASE"/>
    <property type="match status" value="1"/>
</dbReference>
<dbReference type="InterPro" id="IPR011249">
    <property type="entry name" value="Metalloenz_LuxS/M16"/>
</dbReference>
<accession>A0ABV6AWN1</accession>
<evidence type="ECO:0000313" key="4">
    <source>
        <dbReference type="Proteomes" id="UP001589733"/>
    </source>
</evidence>
<sequence length="456" mass="47491">MTIGAEGKAAAPEIQTGNTAELHQTAAPQSGPKVWLWTLDNGLRVAYERRAGPGFALDLRIPVGSAHDPVGLEGSAGVLEEWLFKGAGGRSARALQDAFDDLGVRRGGGVGPEATRYGVSGLNADLPGALALLADVLLRPDLPDAELAVLLDLARQDLEGLEDSPPDLLAVQARSVAFDSAAAAPFAGFAHPASGTPEGLAAITPASLRKFLTRFGGNGSVLGLVADADPDAVHELMASTFAEWRTGQNDLVTARFLPGLRSHLPFEDGEQTHISLSSPGVAPLHPHWLHWQLAITALSGGSASRLFHAVREERGLAYSVSASPVVLGGQGFLSTYAGSTPARAPETLEVLMAELGRLPQGLTEAEFVRAKTGLTASVVFGAESLRARATSLTRDVAVFRRIRSVADLRGQLAALTLEDVNAFLSGYDPAGQATTVTLGPTEVGAAEVTAPEVKHV</sequence>
<proteinExistence type="predicted"/>
<dbReference type="InterPro" id="IPR007863">
    <property type="entry name" value="Peptidase_M16_C"/>
</dbReference>
<gene>
    <name evidence="3" type="ORF">ACFFLM_01205</name>
</gene>
<evidence type="ECO:0000259" key="1">
    <source>
        <dbReference type="Pfam" id="PF00675"/>
    </source>
</evidence>
<protein>
    <submittedName>
        <fullName evidence="3">M16 family metallopeptidase</fullName>
    </submittedName>
</protein>
<comment type="caution">
    <text evidence="3">The sequence shown here is derived from an EMBL/GenBank/DDBJ whole genome shotgun (WGS) entry which is preliminary data.</text>
</comment>
<feature type="domain" description="Peptidase M16 C-terminal" evidence="2">
    <location>
        <begin position="203"/>
        <end position="374"/>
    </location>
</feature>
<dbReference type="EMBL" id="JBHLYR010000008">
    <property type="protein sequence ID" value="MFB9990606.1"/>
    <property type="molecule type" value="Genomic_DNA"/>
</dbReference>
<feature type="domain" description="Peptidase M16 N-terminal" evidence="1">
    <location>
        <begin position="45"/>
        <end position="171"/>
    </location>
</feature>
<dbReference type="Gene3D" id="3.30.830.10">
    <property type="entry name" value="Metalloenzyme, LuxS/M16 peptidase-like"/>
    <property type="match status" value="2"/>
</dbReference>